<accession>A0ABT6JF05</accession>
<evidence type="ECO:0008006" key="3">
    <source>
        <dbReference type="Google" id="ProtNLM"/>
    </source>
</evidence>
<proteinExistence type="predicted"/>
<protein>
    <recommendedName>
        <fullName evidence="3">Lipoprotein</fullName>
    </recommendedName>
</protein>
<keyword evidence="2" id="KW-1185">Reference proteome</keyword>
<reference evidence="1 2" key="1">
    <citation type="submission" date="2023-04" db="EMBL/GenBank/DDBJ databases">
        <title>Luteimonas sp. M1R5S18.</title>
        <authorList>
            <person name="Sun J.-Q."/>
        </authorList>
    </citation>
    <scope>NUCLEOTIDE SEQUENCE [LARGE SCALE GENOMIC DNA]</scope>
    <source>
        <strain evidence="1 2">M1R5S18</strain>
    </source>
</reference>
<evidence type="ECO:0000313" key="1">
    <source>
        <dbReference type="EMBL" id="MDH5829268.1"/>
    </source>
</evidence>
<dbReference type="Proteomes" id="UP001156831">
    <property type="component" value="Unassembled WGS sequence"/>
</dbReference>
<evidence type="ECO:0000313" key="2">
    <source>
        <dbReference type="Proteomes" id="UP001156831"/>
    </source>
</evidence>
<name>A0ABT6JF05_9GAMM</name>
<sequence>MKRYLCVLLPLALAACGSPDREPPAREPQRAGQPLNPVETAARIAAIRGSALVGDQEGIRRNMDAFNDDFRRSIKLADPARKVDREAARAAIRGVEGVRSAAWIDRENLLVIVSSNEARSYRTIDGICLELEALGDTLGVVVNLQSGAATNGDQLEILSRNCQLAPGDRAFMQRHRQVDVIAPEIRAEHKRNNVQPPADPEQLKRDQAEAMRILEASTPEM</sequence>
<organism evidence="1 2">
    <name type="scientific">Luteimonas rhizosphaericola</name>
    <dbReference type="NCBI Taxonomy" id="3042024"/>
    <lineage>
        <taxon>Bacteria</taxon>
        <taxon>Pseudomonadati</taxon>
        <taxon>Pseudomonadota</taxon>
        <taxon>Gammaproteobacteria</taxon>
        <taxon>Lysobacterales</taxon>
        <taxon>Lysobacteraceae</taxon>
        <taxon>Luteimonas</taxon>
    </lineage>
</organism>
<dbReference type="RefSeq" id="WP_280599340.1">
    <property type="nucleotide sequence ID" value="NZ_JARXRN010000016.1"/>
</dbReference>
<gene>
    <name evidence="1" type="ORF">QFW80_01870</name>
</gene>
<dbReference type="PROSITE" id="PS51257">
    <property type="entry name" value="PROKAR_LIPOPROTEIN"/>
    <property type="match status" value="1"/>
</dbReference>
<dbReference type="EMBL" id="JARXRN010000016">
    <property type="protein sequence ID" value="MDH5829268.1"/>
    <property type="molecule type" value="Genomic_DNA"/>
</dbReference>
<comment type="caution">
    <text evidence="1">The sequence shown here is derived from an EMBL/GenBank/DDBJ whole genome shotgun (WGS) entry which is preliminary data.</text>
</comment>